<reference evidence="10" key="2">
    <citation type="submission" date="2025-09" db="UniProtKB">
        <authorList>
            <consortium name="Ensembl"/>
        </authorList>
    </citation>
    <scope>IDENTIFICATION</scope>
</reference>
<proteinExistence type="inferred from homology"/>
<sequence length="220" mass="25097">RDITEEVWQGFWNHTGQSFWNHMGPRVLRLHFLCHQENGSRGIEQPWTETLSLDLAFLLVYINETYTSVQNAQSSSRILDESEEGECPLLLERTPGESCITSQLPGSSRERNGHGNDLCSLHRFQVSFRQLGWDHWIIAPRHYSPNYCKGVCPRVLLCGLNSPNHAIIQSLVNEFVDQSVPRPSCVPYKFVPLSVLLIGPNGNILYKEYEGMIVHSCTCR</sequence>
<dbReference type="PROSITE" id="PS51362">
    <property type="entry name" value="TGF_BETA_2"/>
    <property type="match status" value="1"/>
</dbReference>
<protein>
    <recommendedName>
        <fullName evidence="9">TGF-beta family profile domain-containing protein</fullName>
    </recommendedName>
</protein>
<dbReference type="Pfam" id="PF00019">
    <property type="entry name" value="TGF_beta"/>
    <property type="match status" value="1"/>
</dbReference>
<keyword evidence="4" id="KW-0732">Signal</keyword>
<accession>A0A8C9DFT9</accession>
<dbReference type="GO" id="GO:0007292">
    <property type="term" value="P:female gamete generation"/>
    <property type="evidence" value="ECO:0007669"/>
    <property type="project" value="UniProtKB-ARBA"/>
</dbReference>
<dbReference type="FunFam" id="2.10.90.10:FF:000012">
    <property type="entry name" value="Growth/differentiation factor 9 (Predicted)"/>
    <property type="match status" value="1"/>
</dbReference>
<evidence type="ECO:0000256" key="4">
    <source>
        <dbReference type="ARBA" id="ARBA00022729"/>
    </source>
</evidence>
<keyword evidence="3" id="KW-0964">Secreted</keyword>
<evidence type="ECO:0000259" key="9">
    <source>
        <dbReference type="PROSITE" id="PS51362"/>
    </source>
</evidence>
<evidence type="ECO:0000256" key="8">
    <source>
        <dbReference type="RuleBase" id="RU000354"/>
    </source>
</evidence>
<organism evidence="10 11">
    <name type="scientific">Prolemur simus</name>
    <name type="common">Greater bamboo lemur</name>
    <name type="synonym">Hapalemur simus</name>
    <dbReference type="NCBI Taxonomy" id="1328070"/>
    <lineage>
        <taxon>Eukaryota</taxon>
        <taxon>Metazoa</taxon>
        <taxon>Chordata</taxon>
        <taxon>Craniata</taxon>
        <taxon>Vertebrata</taxon>
        <taxon>Euteleostomi</taxon>
        <taxon>Mammalia</taxon>
        <taxon>Eutheria</taxon>
        <taxon>Euarchontoglires</taxon>
        <taxon>Primates</taxon>
        <taxon>Strepsirrhini</taxon>
        <taxon>Lemuriformes</taxon>
        <taxon>Lemuridae</taxon>
        <taxon>Prolemur</taxon>
    </lineage>
</organism>
<dbReference type="SMART" id="SM00204">
    <property type="entry name" value="TGFB"/>
    <property type="match status" value="1"/>
</dbReference>
<dbReference type="InterPro" id="IPR001839">
    <property type="entry name" value="TGF-b_C"/>
</dbReference>
<dbReference type="PANTHER" id="PTHR11848">
    <property type="entry name" value="TGF-BETA FAMILY"/>
    <property type="match status" value="1"/>
</dbReference>
<dbReference type="GO" id="GO:0005125">
    <property type="term" value="F:cytokine activity"/>
    <property type="evidence" value="ECO:0007669"/>
    <property type="project" value="TreeGrafter"/>
</dbReference>
<dbReference type="PANTHER" id="PTHR11848:SF22">
    <property type="entry name" value="BONE MORPHOGENETIC PROTEIN 15"/>
    <property type="match status" value="1"/>
</dbReference>
<dbReference type="Ensembl" id="ENSPSMT00000007626.1">
    <property type="protein sequence ID" value="ENSPSMP00000006462.1"/>
    <property type="gene ID" value="ENSPSMG00000004867.1"/>
</dbReference>
<evidence type="ECO:0000256" key="3">
    <source>
        <dbReference type="ARBA" id="ARBA00022525"/>
    </source>
</evidence>
<dbReference type="GeneTree" id="ENSGT00940000160940"/>
<comment type="subcellular location">
    <subcellularLocation>
        <location evidence="1">Secreted</location>
    </subcellularLocation>
</comment>
<dbReference type="Proteomes" id="UP000694414">
    <property type="component" value="Unplaced"/>
</dbReference>
<name>A0A8C9DFT9_PROSS</name>
<dbReference type="AlphaFoldDB" id="A0A8C9DFT9"/>
<feature type="domain" description="TGF-beta family profile" evidence="9">
    <location>
        <begin position="108"/>
        <end position="220"/>
    </location>
</feature>
<keyword evidence="11" id="KW-1185">Reference proteome</keyword>
<evidence type="ECO:0000256" key="7">
    <source>
        <dbReference type="ARBA" id="ARBA00023180"/>
    </source>
</evidence>
<dbReference type="Gene3D" id="2.10.90.10">
    <property type="entry name" value="Cystine-knot cytokines"/>
    <property type="match status" value="1"/>
</dbReference>
<evidence type="ECO:0000313" key="10">
    <source>
        <dbReference type="Ensembl" id="ENSPSMP00000006462.1"/>
    </source>
</evidence>
<dbReference type="GO" id="GO:0008083">
    <property type="term" value="F:growth factor activity"/>
    <property type="evidence" value="ECO:0007669"/>
    <property type="project" value="UniProtKB-KW"/>
</dbReference>
<evidence type="ECO:0000313" key="11">
    <source>
        <dbReference type="Proteomes" id="UP000694414"/>
    </source>
</evidence>
<evidence type="ECO:0000256" key="5">
    <source>
        <dbReference type="ARBA" id="ARBA00023030"/>
    </source>
</evidence>
<dbReference type="InterPro" id="IPR029034">
    <property type="entry name" value="Cystine-knot_cytokine"/>
</dbReference>
<keyword evidence="5 8" id="KW-0339">Growth factor</keyword>
<dbReference type="InterPro" id="IPR015615">
    <property type="entry name" value="TGF-beta-rel"/>
</dbReference>
<evidence type="ECO:0000256" key="1">
    <source>
        <dbReference type="ARBA" id="ARBA00004613"/>
    </source>
</evidence>
<dbReference type="PROSITE" id="PS00250">
    <property type="entry name" value="TGF_BETA_1"/>
    <property type="match status" value="1"/>
</dbReference>
<dbReference type="GO" id="GO:0005615">
    <property type="term" value="C:extracellular space"/>
    <property type="evidence" value="ECO:0007669"/>
    <property type="project" value="TreeGrafter"/>
</dbReference>
<reference evidence="10" key="1">
    <citation type="submission" date="2025-08" db="UniProtKB">
        <authorList>
            <consortium name="Ensembl"/>
        </authorList>
    </citation>
    <scope>IDENTIFICATION</scope>
</reference>
<keyword evidence="7" id="KW-0325">Glycoprotein</keyword>
<dbReference type="SUPFAM" id="SSF57501">
    <property type="entry name" value="Cystine-knot cytokines"/>
    <property type="match status" value="1"/>
</dbReference>
<dbReference type="InterPro" id="IPR017948">
    <property type="entry name" value="TGFb_CS"/>
</dbReference>
<evidence type="ECO:0000256" key="6">
    <source>
        <dbReference type="ARBA" id="ARBA00023157"/>
    </source>
</evidence>
<keyword evidence="6" id="KW-1015">Disulfide bond</keyword>
<comment type="similarity">
    <text evidence="2 8">Belongs to the TGF-beta family.</text>
</comment>
<evidence type="ECO:0000256" key="2">
    <source>
        <dbReference type="ARBA" id="ARBA00006656"/>
    </source>
</evidence>